<evidence type="ECO:0008006" key="3">
    <source>
        <dbReference type="Google" id="ProtNLM"/>
    </source>
</evidence>
<organism evidence="1 2">
    <name type="scientific">Candidatus Fervidibacter sacchari</name>
    <dbReference type="NCBI Taxonomy" id="1448929"/>
    <lineage>
        <taxon>Bacteria</taxon>
        <taxon>Candidatus Fervidibacterota</taxon>
        <taxon>Candidatus Fervidibacter</taxon>
    </lineage>
</organism>
<proteinExistence type="predicted"/>
<protein>
    <recommendedName>
        <fullName evidence="3">Glycoside hydrolase family 5 domain-containing protein</fullName>
    </recommendedName>
</protein>
<comment type="caution">
    <text evidence="1">The sequence shown here is derived from an EMBL/GenBank/DDBJ whole genome shotgun (WGS) entry which is preliminary data.</text>
</comment>
<keyword evidence="2" id="KW-1185">Reference proteome</keyword>
<dbReference type="InterPro" id="IPR051923">
    <property type="entry name" value="Glycosyl_Hydrolase_39"/>
</dbReference>
<gene>
    <name evidence="1" type="ORF">M2350_000892</name>
</gene>
<reference evidence="1 2" key="1">
    <citation type="submission" date="2022-08" db="EMBL/GenBank/DDBJ databases">
        <title>Bacterial and archaeal communities from various locations to study Microbial Dark Matter (Phase II).</title>
        <authorList>
            <person name="Stepanauskas R."/>
        </authorList>
    </citation>
    <scope>NUCLEOTIDE SEQUENCE [LARGE SCALE GENOMIC DNA]</scope>
    <source>
        <strain evidence="1 2">PD1</strain>
    </source>
</reference>
<dbReference type="SUPFAM" id="SSF51445">
    <property type="entry name" value="(Trans)glycosidases"/>
    <property type="match status" value="1"/>
</dbReference>
<dbReference type="Gene3D" id="3.20.20.80">
    <property type="entry name" value="Glycosidases"/>
    <property type="match status" value="1"/>
</dbReference>
<accession>A0ABT2EKM4</accession>
<sequence length="434" mass="48367">MRFKTVASILTFAAFLFFALSCWRSQVSENQGLVAAPSKTPLLGVCVLLPKDPKELPSFAAAIKQAGFGWVQADIPLSRINPREGFYEFNYGNFEVALKVLSQSGLHLLLKFLGQADWISRDPKGPHADWDETLNLTPPKDKAKWQEVVKQIVRRYGAYCQAWQIGNEPDGGGYFRGSAEDYMAYLEWTSAAIRSVQPEAIIVAGELFRGLVEPNSYGDVLRKLVRRPDLFDVLSVHYPLAPPKHAAGMEDYLKAMREAKINKPIWNTEQGAGITCDYLPEGATTHIRTDGGLRLSPLKAVAHSLALGCEKVFLFSWNYDASSIGYRHDVQAECRVAAENLDGATFARKLDLGDKNITAYLFRRYDNEYLLTVWTEVKGLTVRLRLTSGKPVTVINHKGEKAILQPRSGQVSLVADFCPKVIRGLQEGVQVSRE</sequence>
<dbReference type="RefSeq" id="WP_259094390.1">
    <property type="nucleotide sequence ID" value="NZ_CP130454.1"/>
</dbReference>
<dbReference type="Proteomes" id="UP001204798">
    <property type="component" value="Unassembled WGS sequence"/>
</dbReference>
<dbReference type="PANTHER" id="PTHR12631">
    <property type="entry name" value="ALPHA-L-IDURONIDASE"/>
    <property type="match status" value="1"/>
</dbReference>
<evidence type="ECO:0000313" key="2">
    <source>
        <dbReference type="Proteomes" id="UP001204798"/>
    </source>
</evidence>
<name>A0ABT2EKM4_9BACT</name>
<evidence type="ECO:0000313" key="1">
    <source>
        <dbReference type="EMBL" id="MCS3918492.1"/>
    </source>
</evidence>
<dbReference type="PANTHER" id="PTHR12631:SF10">
    <property type="entry name" value="BETA-XYLOSIDASE-LIKE PROTEIN-RELATED"/>
    <property type="match status" value="1"/>
</dbReference>
<dbReference type="EMBL" id="JANUCP010000002">
    <property type="protein sequence ID" value="MCS3918492.1"/>
    <property type="molecule type" value="Genomic_DNA"/>
</dbReference>
<dbReference type="InterPro" id="IPR017853">
    <property type="entry name" value="GH"/>
</dbReference>
<dbReference type="PROSITE" id="PS51257">
    <property type="entry name" value="PROKAR_LIPOPROTEIN"/>
    <property type="match status" value="1"/>
</dbReference>